<keyword evidence="4 10" id="KW-0067">ATP-binding</keyword>
<feature type="transmembrane region" description="Helical" evidence="7">
    <location>
        <begin position="126"/>
        <end position="148"/>
    </location>
</feature>
<evidence type="ECO:0000256" key="5">
    <source>
        <dbReference type="ARBA" id="ARBA00022989"/>
    </source>
</evidence>
<evidence type="ECO:0000259" key="8">
    <source>
        <dbReference type="PROSITE" id="PS50893"/>
    </source>
</evidence>
<dbReference type="PROSITE" id="PS50929">
    <property type="entry name" value="ABC_TM1F"/>
    <property type="match status" value="1"/>
</dbReference>
<dbReference type="InterPro" id="IPR027417">
    <property type="entry name" value="P-loop_NTPase"/>
</dbReference>
<dbReference type="AlphaFoldDB" id="A0A2A9G2Y7"/>
<comment type="caution">
    <text evidence="10">The sequence shown here is derived from an EMBL/GenBank/DDBJ whole genome shotgun (WGS) entry which is preliminary data.</text>
</comment>
<dbReference type="GO" id="GO:0016887">
    <property type="term" value="F:ATP hydrolysis activity"/>
    <property type="evidence" value="ECO:0007669"/>
    <property type="project" value="InterPro"/>
</dbReference>
<feature type="transmembrane region" description="Helical" evidence="7">
    <location>
        <begin position="154"/>
        <end position="173"/>
    </location>
</feature>
<dbReference type="EMBL" id="PDJK01000001">
    <property type="protein sequence ID" value="PFG57170.1"/>
    <property type="molecule type" value="Genomic_DNA"/>
</dbReference>
<feature type="transmembrane region" description="Helical" evidence="7">
    <location>
        <begin position="239"/>
        <end position="261"/>
    </location>
</feature>
<evidence type="ECO:0000313" key="10">
    <source>
        <dbReference type="EMBL" id="PFG57170.1"/>
    </source>
</evidence>
<dbReference type="GO" id="GO:0034040">
    <property type="term" value="F:ATPase-coupled lipid transmembrane transporter activity"/>
    <property type="evidence" value="ECO:0007669"/>
    <property type="project" value="TreeGrafter"/>
</dbReference>
<dbReference type="RefSeq" id="WP_098509801.1">
    <property type="nucleotide sequence ID" value="NZ_JBIAKZ010000010.1"/>
</dbReference>
<feature type="domain" description="ABC transporter" evidence="8">
    <location>
        <begin position="328"/>
        <end position="554"/>
    </location>
</feature>
<gene>
    <name evidence="10" type="ORF">ATK36_0734</name>
</gene>
<dbReference type="GO" id="GO:0005524">
    <property type="term" value="F:ATP binding"/>
    <property type="evidence" value="ECO:0007669"/>
    <property type="project" value="UniProtKB-KW"/>
</dbReference>
<evidence type="ECO:0000256" key="3">
    <source>
        <dbReference type="ARBA" id="ARBA00022741"/>
    </source>
</evidence>
<keyword evidence="6 7" id="KW-0472">Membrane</keyword>
<dbReference type="Pfam" id="PF00005">
    <property type="entry name" value="ABC_tran"/>
    <property type="match status" value="1"/>
</dbReference>
<dbReference type="CDD" id="cd03228">
    <property type="entry name" value="ABCC_MRP_Like"/>
    <property type="match status" value="1"/>
</dbReference>
<dbReference type="PROSITE" id="PS50893">
    <property type="entry name" value="ABC_TRANSPORTER_2"/>
    <property type="match status" value="1"/>
</dbReference>
<dbReference type="PANTHER" id="PTHR24221:SF654">
    <property type="entry name" value="ATP-BINDING CASSETTE SUB-FAMILY B MEMBER 6"/>
    <property type="match status" value="1"/>
</dbReference>
<dbReference type="InterPro" id="IPR003439">
    <property type="entry name" value="ABC_transporter-like_ATP-bd"/>
</dbReference>
<keyword evidence="2 7" id="KW-0812">Transmembrane</keyword>
<keyword evidence="11" id="KW-1185">Reference proteome</keyword>
<evidence type="ECO:0000259" key="9">
    <source>
        <dbReference type="PROSITE" id="PS50929"/>
    </source>
</evidence>
<dbReference type="InterPro" id="IPR003593">
    <property type="entry name" value="AAA+_ATPase"/>
</dbReference>
<dbReference type="Proteomes" id="UP000243542">
    <property type="component" value="Unassembled WGS sequence"/>
</dbReference>
<dbReference type="InterPro" id="IPR036640">
    <property type="entry name" value="ABC1_TM_sf"/>
</dbReference>
<dbReference type="Gene3D" id="1.20.1560.10">
    <property type="entry name" value="ABC transporter type 1, transmembrane domain"/>
    <property type="match status" value="1"/>
</dbReference>
<evidence type="ECO:0000256" key="6">
    <source>
        <dbReference type="ARBA" id="ARBA00023136"/>
    </source>
</evidence>
<proteinExistence type="predicted"/>
<reference evidence="10 11" key="1">
    <citation type="submission" date="2017-10" db="EMBL/GenBank/DDBJ databases">
        <title>Sequencing the genomes of 1000 actinobacteria strains.</title>
        <authorList>
            <person name="Klenk H.-P."/>
        </authorList>
    </citation>
    <scope>NUCLEOTIDE SEQUENCE [LARGE SCALE GENOMIC DNA]</scope>
    <source>
        <strain evidence="10 11">DSM 46092</strain>
    </source>
</reference>
<dbReference type="InterPro" id="IPR011527">
    <property type="entry name" value="ABC1_TM_dom"/>
</dbReference>
<sequence length="565" mass="58880">MKREIAFGIKTMPRGPAVALLLWSVPEALPAALSGVAVANAVDSGFLANRPGVGLAWLGLLLVAAGLGALGSRQVYRLLGALVEPFRDTLVRKVVGGALRHAVHGRADDGAIARLTHQVEIVRDTYAGLIVVLRGFVVTVVGVVVGMLSVDPVIVALLLPPFLLGLGLFLGTLGMAAERFRRSVHADERLAVTAGAVLAGTRDIAATGAEEHAADMVAGPIRAQADAERAIAGVTAARSLCLAVGGWVPLVVLLVAGPWLVSRGLTAGAVLGGLTYVLIGLQPVLRNLMAAIGGSGLRYTVTLRRILDAAEPPAEPERRAEVGRGGGLTVRDLTFAYGAHAEPVLRGLDLVVEPGDHLAIVGPSGIGKSTLAGLLCGLLRPHAGAVLLGDVPVSELSPERLAQARTLIPQEAYVFAGTVWDNLTYFAPDAAPEQVAQAVTAIGADELVARLGDEVVPSALSAGERQLIALVRAYLSPAAVVVLDESTCHLDPAAERRAEEAFAQRDCTLIVIAHRISSALRARRVLVLDGTGAAVGDHRTLVGTSPLYRDLLGHWNPDRRLEEVP</sequence>
<feature type="transmembrane region" description="Helical" evidence="7">
    <location>
        <begin position="51"/>
        <end position="70"/>
    </location>
</feature>
<feature type="domain" description="ABC transmembrane type-1" evidence="9">
    <location>
        <begin position="18"/>
        <end position="284"/>
    </location>
</feature>
<dbReference type="PROSITE" id="PS00211">
    <property type="entry name" value="ABC_TRANSPORTER_1"/>
    <property type="match status" value="1"/>
</dbReference>
<organism evidence="10 11">
    <name type="scientific">Amycolatopsis sulphurea</name>
    <dbReference type="NCBI Taxonomy" id="76022"/>
    <lineage>
        <taxon>Bacteria</taxon>
        <taxon>Bacillati</taxon>
        <taxon>Actinomycetota</taxon>
        <taxon>Actinomycetes</taxon>
        <taxon>Pseudonocardiales</taxon>
        <taxon>Pseudonocardiaceae</taxon>
        <taxon>Amycolatopsis</taxon>
    </lineage>
</organism>
<accession>A0A2A9G2Y7</accession>
<dbReference type="GO" id="GO:0140359">
    <property type="term" value="F:ABC-type transporter activity"/>
    <property type="evidence" value="ECO:0007669"/>
    <property type="project" value="InterPro"/>
</dbReference>
<dbReference type="GO" id="GO:0005886">
    <property type="term" value="C:plasma membrane"/>
    <property type="evidence" value="ECO:0007669"/>
    <property type="project" value="UniProtKB-SubCell"/>
</dbReference>
<keyword evidence="5 7" id="KW-1133">Transmembrane helix</keyword>
<name>A0A2A9G2Y7_9PSEU</name>
<dbReference type="SUPFAM" id="SSF52540">
    <property type="entry name" value="P-loop containing nucleoside triphosphate hydrolases"/>
    <property type="match status" value="1"/>
</dbReference>
<evidence type="ECO:0000256" key="2">
    <source>
        <dbReference type="ARBA" id="ARBA00022692"/>
    </source>
</evidence>
<dbReference type="SUPFAM" id="SSF90123">
    <property type="entry name" value="ABC transporter transmembrane region"/>
    <property type="match status" value="1"/>
</dbReference>
<dbReference type="InterPro" id="IPR017871">
    <property type="entry name" value="ABC_transporter-like_CS"/>
</dbReference>
<dbReference type="PANTHER" id="PTHR24221">
    <property type="entry name" value="ATP-BINDING CASSETTE SUB-FAMILY B"/>
    <property type="match status" value="1"/>
</dbReference>
<dbReference type="Gene3D" id="3.40.50.300">
    <property type="entry name" value="P-loop containing nucleotide triphosphate hydrolases"/>
    <property type="match status" value="1"/>
</dbReference>
<evidence type="ECO:0000256" key="1">
    <source>
        <dbReference type="ARBA" id="ARBA00004651"/>
    </source>
</evidence>
<dbReference type="InterPro" id="IPR039421">
    <property type="entry name" value="Type_1_exporter"/>
</dbReference>
<evidence type="ECO:0000256" key="7">
    <source>
        <dbReference type="SAM" id="Phobius"/>
    </source>
</evidence>
<evidence type="ECO:0000256" key="4">
    <source>
        <dbReference type="ARBA" id="ARBA00022840"/>
    </source>
</evidence>
<dbReference type="SMART" id="SM00382">
    <property type="entry name" value="AAA"/>
    <property type="match status" value="1"/>
</dbReference>
<evidence type="ECO:0000313" key="11">
    <source>
        <dbReference type="Proteomes" id="UP000243542"/>
    </source>
</evidence>
<keyword evidence="3" id="KW-0547">Nucleotide-binding</keyword>
<protein>
    <submittedName>
        <fullName evidence="10">ATP-binding cassette subfamily C protein</fullName>
    </submittedName>
</protein>
<comment type="subcellular location">
    <subcellularLocation>
        <location evidence="1">Cell membrane</location>
        <topology evidence="1">Multi-pass membrane protein</topology>
    </subcellularLocation>
</comment>